<reference evidence="1 2" key="1">
    <citation type="submission" date="2023-11" db="EMBL/GenBank/DDBJ databases">
        <title>Halocaridina rubra genome assembly.</title>
        <authorList>
            <person name="Smith C."/>
        </authorList>
    </citation>
    <scope>NUCLEOTIDE SEQUENCE [LARGE SCALE GENOMIC DNA]</scope>
    <source>
        <strain evidence="1">EP-1</strain>
        <tissue evidence="1">Whole</tissue>
    </source>
</reference>
<sequence length="172" mass="18896">HSQLNSIISRDAVEVFLDLSWGGSYKGRIHILLSPDTPLARHFKILCTGEAGPTYAGTTLLEVGNKGNTDREWIKGGDYSTSQHTGLTAPLINHRPKIYKRRNTSGAVKVVFYVNAGYKITEFKITTGRGNRFNCWPIVGLVQQGLDLLKEAAKQVDICSVVIEDSGVILPL</sequence>
<dbReference type="EMBL" id="JAXCGZ010021979">
    <property type="protein sequence ID" value="KAK7040238.1"/>
    <property type="molecule type" value="Genomic_DNA"/>
</dbReference>
<organism evidence="1 2">
    <name type="scientific">Halocaridina rubra</name>
    <name type="common">Hawaiian red shrimp</name>
    <dbReference type="NCBI Taxonomy" id="373956"/>
    <lineage>
        <taxon>Eukaryota</taxon>
        <taxon>Metazoa</taxon>
        <taxon>Ecdysozoa</taxon>
        <taxon>Arthropoda</taxon>
        <taxon>Crustacea</taxon>
        <taxon>Multicrustacea</taxon>
        <taxon>Malacostraca</taxon>
        <taxon>Eumalacostraca</taxon>
        <taxon>Eucarida</taxon>
        <taxon>Decapoda</taxon>
        <taxon>Pleocyemata</taxon>
        <taxon>Caridea</taxon>
        <taxon>Atyoidea</taxon>
        <taxon>Atyidae</taxon>
        <taxon>Halocaridina</taxon>
    </lineage>
</organism>
<accession>A0AAN8WEN8</accession>
<dbReference type="SUPFAM" id="SSF50891">
    <property type="entry name" value="Cyclophilin-like"/>
    <property type="match status" value="1"/>
</dbReference>
<dbReference type="AlphaFoldDB" id="A0AAN8WEN8"/>
<comment type="caution">
    <text evidence="1">The sequence shown here is derived from an EMBL/GenBank/DDBJ whole genome shotgun (WGS) entry which is preliminary data.</text>
</comment>
<name>A0AAN8WEN8_HALRR</name>
<gene>
    <name evidence="1" type="ORF">SK128_020099</name>
</gene>
<proteinExistence type="predicted"/>
<dbReference type="Gene3D" id="2.40.100.10">
    <property type="entry name" value="Cyclophilin-like"/>
    <property type="match status" value="1"/>
</dbReference>
<dbReference type="InterPro" id="IPR029000">
    <property type="entry name" value="Cyclophilin-like_dom_sf"/>
</dbReference>
<evidence type="ECO:0000313" key="1">
    <source>
        <dbReference type="EMBL" id="KAK7040238.1"/>
    </source>
</evidence>
<keyword evidence="2" id="KW-1185">Reference proteome</keyword>
<feature type="non-terminal residue" evidence="1">
    <location>
        <position position="1"/>
    </location>
</feature>
<protein>
    <submittedName>
        <fullName evidence="1">Uncharacterized protein</fullName>
    </submittedName>
</protein>
<dbReference type="Proteomes" id="UP001381693">
    <property type="component" value="Unassembled WGS sequence"/>
</dbReference>
<evidence type="ECO:0000313" key="2">
    <source>
        <dbReference type="Proteomes" id="UP001381693"/>
    </source>
</evidence>